<evidence type="ECO:0000256" key="3">
    <source>
        <dbReference type="PROSITE-ProRule" id="PRU00023"/>
    </source>
</evidence>
<comment type="caution">
    <text evidence="4">The sequence shown here is derived from an EMBL/GenBank/DDBJ whole genome shotgun (WGS) entry which is preliminary data.</text>
</comment>
<dbReference type="SUPFAM" id="SSF48403">
    <property type="entry name" value="Ankyrin repeat"/>
    <property type="match status" value="1"/>
</dbReference>
<dbReference type="InterPro" id="IPR002110">
    <property type="entry name" value="Ankyrin_rpt"/>
</dbReference>
<sequence length="327" mass="36159">MLLLKLPVDILDVIFFQSGLDPADLAHLATLHSALYHLVIPRLYKDNIRQRHAHCLFWAAKTGTLRTLSKALSYGADPNTAGPDEADTMEMLEAYADYTSLRIKVAWAQKVFGTPLHFAASLGHGEIVAALLDAGADIHAPSRGLCRCAFNGSRGYRVTSEAEGHGMNESIRPLPNWLPLHHAVCNGHLSTANLLLDRGASLQMCYEPHAQEDFLALPSLVHCATGNGLETLVQRALEVDIRTALRAENELDSPLHYACESWNSKGAIRRLVAAGHDVNLNCGWPVRKTPLLVPAKWVTILPPFICSEQEPILDNWPQMNWKMTRMI</sequence>
<protein>
    <recommendedName>
        <fullName evidence="6">Ankyrin</fullName>
    </recommendedName>
</protein>
<name>A0ABR1W453_9PEZI</name>
<dbReference type="PROSITE" id="PS50088">
    <property type="entry name" value="ANK_REPEAT"/>
    <property type="match status" value="2"/>
</dbReference>
<dbReference type="EMBL" id="JAQQWM010000002">
    <property type="protein sequence ID" value="KAK8077827.1"/>
    <property type="molecule type" value="Genomic_DNA"/>
</dbReference>
<dbReference type="Gene3D" id="1.25.40.20">
    <property type="entry name" value="Ankyrin repeat-containing domain"/>
    <property type="match status" value="1"/>
</dbReference>
<keyword evidence="5" id="KW-1185">Reference proteome</keyword>
<dbReference type="SMART" id="SM00248">
    <property type="entry name" value="ANK"/>
    <property type="match status" value="4"/>
</dbReference>
<dbReference type="InterPro" id="IPR050745">
    <property type="entry name" value="Multifunctional_regulatory"/>
</dbReference>
<dbReference type="Pfam" id="PF12796">
    <property type="entry name" value="Ank_2"/>
    <property type="match status" value="1"/>
</dbReference>
<feature type="repeat" description="ANK" evidence="3">
    <location>
        <begin position="114"/>
        <end position="143"/>
    </location>
</feature>
<dbReference type="PANTHER" id="PTHR24189">
    <property type="entry name" value="MYOTROPHIN"/>
    <property type="match status" value="1"/>
</dbReference>
<gene>
    <name evidence="4" type="ORF">PG996_003997</name>
</gene>
<proteinExistence type="predicted"/>
<evidence type="ECO:0000313" key="5">
    <source>
        <dbReference type="Proteomes" id="UP001446871"/>
    </source>
</evidence>
<dbReference type="PROSITE" id="PS50297">
    <property type="entry name" value="ANK_REP_REGION"/>
    <property type="match status" value="2"/>
</dbReference>
<keyword evidence="2 3" id="KW-0040">ANK repeat</keyword>
<evidence type="ECO:0000256" key="2">
    <source>
        <dbReference type="ARBA" id="ARBA00023043"/>
    </source>
</evidence>
<evidence type="ECO:0008006" key="6">
    <source>
        <dbReference type="Google" id="ProtNLM"/>
    </source>
</evidence>
<keyword evidence="1" id="KW-0677">Repeat</keyword>
<organism evidence="4 5">
    <name type="scientific">Apiospora saccharicola</name>
    <dbReference type="NCBI Taxonomy" id="335842"/>
    <lineage>
        <taxon>Eukaryota</taxon>
        <taxon>Fungi</taxon>
        <taxon>Dikarya</taxon>
        <taxon>Ascomycota</taxon>
        <taxon>Pezizomycotina</taxon>
        <taxon>Sordariomycetes</taxon>
        <taxon>Xylariomycetidae</taxon>
        <taxon>Amphisphaeriales</taxon>
        <taxon>Apiosporaceae</taxon>
        <taxon>Apiospora</taxon>
    </lineage>
</organism>
<reference evidence="4 5" key="1">
    <citation type="submission" date="2023-01" db="EMBL/GenBank/DDBJ databases">
        <title>Analysis of 21 Apiospora genomes using comparative genomics revels a genus with tremendous synthesis potential of carbohydrate active enzymes and secondary metabolites.</title>
        <authorList>
            <person name="Sorensen T."/>
        </authorList>
    </citation>
    <scope>NUCLEOTIDE SEQUENCE [LARGE SCALE GENOMIC DNA]</scope>
    <source>
        <strain evidence="4 5">CBS 83171</strain>
    </source>
</reference>
<dbReference type="Proteomes" id="UP001446871">
    <property type="component" value="Unassembled WGS sequence"/>
</dbReference>
<evidence type="ECO:0000256" key="1">
    <source>
        <dbReference type="ARBA" id="ARBA00022737"/>
    </source>
</evidence>
<feature type="repeat" description="ANK" evidence="3">
    <location>
        <begin position="175"/>
        <end position="207"/>
    </location>
</feature>
<accession>A0ABR1W453</accession>
<dbReference type="PANTHER" id="PTHR24189:SF50">
    <property type="entry name" value="ANKYRIN REPEAT AND SOCS BOX PROTEIN 2"/>
    <property type="match status" value="1"/>
</dbReference>
<dbReference type="InterPro" id="IPR036770">
    <property type="entry name" value="Ankyrin_rpt-contain_sf"/>
</dbReference>
<evidence type="ECO:0000313" key="4">
    <source>
        <dbReference type="EMBL" id="KAK8077827.1"/>
    </source>
</evidence>
<dbReference type="Pfam" id="PF00023">
    <property type="entry name" value="Ank"/>
    <property type="match status" value="1"/>
</dbReference>